<dbReference type="PANTHER" id="PTHR45436:SF5">
    <property type="entry name" value="SENSOR HISTIDINE KINASE TRCS"/>
    <property type="match status" value="1"/>
</dbReference>
<keyword evidence="8 11" id="KW-1133">Transmembrane helix</keyword>
<dbReference type="InterPro" id="IPR010910">
    <property type="entry name" value="Nitrate/nitrite_sensing_bac"/>
</dbReference>
<feature type="region of interest" description="Disordered" evidence="10">
    <location>
        <begin position="636"/>
        <end position="655"/>
    </location>
</feature>
<organism evidence="14 15">
    <name type="scientific">Actinomadura algeriensis</name>
    <dbReference type="NCBI Taxonomy" id="1679523"/>
    <lineage>
        <taxon>Bacteria</taxon>
        <taxon>Bacillati</taxon>
        <taxon>Actinomycetota</taxon>
        <taxon>Actinomycetes</taxon>
        <taxon>Streptosporangiales</taxon>
        <taxon>Thermomonosporaceae</taxon>
        <taxon>Actinomadura</taxon>
    </lineage>
</organism>
<dbReference type="EMBL" id="JADBDZ010000001">
    <property type="protein sequence ID" value="MBE1531646.1"/>
    <property type="molecule type" value="Genomic_DNA"/>
</dbReference>
<name>A0ABR9JMN2_9ACTN</name>
<keyword evidence="11" id="KW-0472">Membrane</keyword>
<feature type="transmembrane region" description="Helical" evidence="11">
    <location>
        <begin position="21"/>
        <end position="40"/>
    </location>
</feature>
<dbReference type="Pfam" id="PF02518">
    <property type="entry name" value="HATPase_c"/>
    <property type="match status" value="1"/>
</dbReference>
<dbReference type="InterPro" id="IPR013587">
    <property type="entry name" value="Nitrate/nitrite_sensing"/>
</dbReference>
<evidence type="ECO:0000256" key="2">
    <source>
        <dbReference type="ARBA" id="ARBA00004370"/>
    </source>
</evidence>
<evidence type="ECO:0000256" key="9">
    <source>
        <dbReference type="ARBA" id="ARBA00023012"/>
    </source>
</evidence>
<dbReference type="RefSeq" id="WP_192758471.1">
    <property type="nucleotide sequence ID" value="NZ_JADBDZ010000001.1"/>
</dbReference>
<keyword evidence="6 11" id="KW-0812">Transmembrane</keyword>
<evidence type="ECO:0000313" key="14">
    <source>
        <dbReference type="EMBL" id="MBE1531646.1"/>
    </source>
</evidence>
<evidence type="ECO:0000256" key="1">
    <source>
        <dbReference type="ARBA" id="ARBA00000085"/>
    </source>
</evidence>
<dbReference type="Gene3D" id="6.10.340.10">
    <property type="match status" value="1"/>
</dbReference>
<evidence type="ECO:0000256" key="8">
    <source>
        <dbReference type="ARBA" id="ARBA00022989"/>
    </source>
</evidence>
<dbReference type="EC" id="2.7.13.3" evidence="3"/>
<feature type="region of interest" description="Disordered" evidence="10">
    <location>
        <begin position="689"/>
        <end position="811"/>
    </location>
</feature>
<feature type="domain" description="HAMP" evidence="12">
    <location>
        <begin position="339"/>
        <end position="408"/>
    </location>
</feature>
<evidence type="ECO:0000256" key="11">
    <source>
        <dbReference type="SAM" id="Phobius"/>
    </source>
</evidence>
<evidence type="ECO:0000256" key="6">
    <source>
        <dbReference type="ARBA" id="ARBA00022692"/>
    </source>
</evidence>
<accession>A0ABR9JMN2</accession>
<dbReference type="PROSITE" id="PS50906">
    <property type="entry name" value="NIT"/>
    <property type="match status" value="1"/>
</dbReference>
<comment type="caution">
    <text evidence="14">The sequence shown here is derived from an EMBL/GenBank/DDBJ whole genome shotgun (WGS) entry which is preliminary data.</text>
</comment>
<dbReference type="InterPro" id="IPR003594">
    <property type="entry name" value="HATPase_dom"/>
</dbReference>
<evidence type="ECO:0000256" key="3">
    <source>
        <dbReference type="ARBA" id="ARBA00012438"/>
    </source>
</evidence>
<dbReference type="InterPro" id="IPR050428">
    <property type="entry name" value="TCS_sensor_his_kinase"/>
</dbReference>
<dbReference type="PROSITE" id="PS50885">
    <property type="entry name" value="HAMP"/>
    <property type="match status" value="1"/>
</dbReference>
<keyword evidence="15" id="KW-1185">Reference proteome</keyword>
<dbReference type="SMART" id="SM00304">
    <property type="entry name" value="HAMP"/>
    <property type="match status" value="1"/>
</dbReference>
<keyword evidence="7" id="KW-0418">Kinase</keyword>
<dbReference type="InterPro" id="IPR036890">
    <property type="entry name" value="HATPase_C_sf"/>
</dbReference>
<gene>
    <name evidence="14" type="ORF">H4W34_001479</name>
</gene>
<comment type="subcellular location">
    <subcellularLocation>
        <location evidence="2">Membrane</location>
    </subcellularLocation>
</comment>
<evidence type="ECO:0000259" key="13">
    <source>
        <dbReference type="PROSITE" id="PS50906"/>
    </source>
</evidence>
<evidence type="ECO:0000313" key="15">
    <source>
        <dbReference type="Proteomes" id="UP000627838"/>
    </source>
</evidence>
<dbReference type="Gene3D" id="3.30.565.10">
    <property type="entry name" value="Histidine kinase-like ATPase, C-terminal domain"/>
    <property type="match status" value="1"/>
</dbReference>
<dbReference type="Proteomes" id="UP000627838">
    <property type="component" value="Unassembled WGS sequence"/>
</dbReference>
<keyword evidence="5" id="KW-0808">Transferase</keyword>
<evidence type="ECO:0000259" key="12">
    <source>
        <dbReference type="PROSITE" id="PS50885"/>
    </source>
</evidence>
<feature type="compositionally biased region" description="Basic and acidic residues" evidence="10">
    <location>
        <begin position="760"/>
        <end position="770"/>
    </location>
</feature>
<dbReference type="Pfam" id="PF00672">
    <property type="entry name" value="HAMP"/>
    <property type="match status" value="1"/>
</dbReference>
<keyword evidence="9" id="KW-0902">Two-component regulatory system</keyword>
<protein>
    <recommendedName>
        <fullName evidence="3">histidine kinase</fullName>
        <ecNumber evidence="3">2.7.13.3</ecNumber>
    </recommendedName>
</protein>
<feature type="domain" description="NIT" evidence="13">
    <location>
        <begin position="60"/>
        <end position="308"/>
    </location>
</feature>
<feature type="compositionally biased region" description="Basic and acidic residues" evidence="10">
    <location>
        <begin position="636"/>
        <end position="648"/>
    </location>
</feature>
<evidence type="ECO:0000256" key="7">
    <source>
        <dbReference type="ARBA" id="ARBA00022777"/>
    </source>
</evidence>
<sequence length="811" mass="87906">MRLSLPFAARRDRPRNIRLRARIVFMMSSLVALWIFAAWVTTQEGYDLLQTGQRDETAGRPTKALVNVLQDERRASMVFLGGSGQSAAATELRQRRAHTDRMVDQWRATAPDAPGDKIKQYVAATSRELNTLSETRAAIDAGTIDRSAAARSFNETIDAALLINSAAAELSDPEISADGRALIELTRAREMLAREDAMLAGVLAEGRFRSAAEFIEFAQAVSLRTNAEQRAYRQLPAEDRRRYDGLRRGDAYGTLQQLESQVLQRQGARGRVGVTAQHWHAATKPVLTQIDQAIDAGGDAVVERAAPIGYMVAGQWAGAAVLGAIAVAACLALAFTAARQLLQQLNRLRDAAQDLAQQRLPDVMSRLSAGEQVDVAVEAPPLRFGTDEIGQVGQAFNAVQEAAITAAAGQAAQREASRKILLNLAQRTRVMMAQQLNLVDAMEKRRDIDLRQLKELFQLDQLTVRGQRYVDNLIVLAGGRTVQRARASAPLIDVIRAAVGQVEGYERVNLRRISAHRISGYAIGDTVSLFAELIDNAVSYSPHTVDIESDVTARGIAVTIDDRGLGLSDDQIERINTFLAQSPEFLTAQFSAGEQAQLGHFVVAIRARHHDITVTLKKSPYGGVTAVVLIPSKLLHEQAPEPRPDRPARTAPPETVPAGAVAAAGRAEPHGNVSLLHKDRPGPALTAVAEQEPAEDLPTPPAHTEPPVNGTATEPDEPSQTLEIEATPNGLPVRRPQENLVPALRTTVPVVEEVPQTESGELRDPEDIRRIFGSYQRGTRQGRADAAPTPADAGDEQSPGDEPSPGDHEPR</sequence>
<comment type="catalytic activity">
    <reaction evidence="1">
        <text>ATP + protein L-histidine = ADP + protein N-phospho-L-histidine.</text>
        <dbReference type="EC" id="2.7.13.3"/>
    </reaction>
</comment>
<evidence type="ECO:0000256" key="4">
    <source>
        <dbReference type="ARBA" id="ARBA00022553"/>
    </source>
</evidence>
<evidence type="ECO:0000256" key="5">
    <source>
        <dbReference type="ARBA" id="ARBA00022679"/>
    </source>
</evidence>
<reference evidence="14 15" key="1">
    <citation type="submission" date="2020-10" db="EMBL/GenBank/DDBJ databases">
        <title>Sequencing the genomes of 1000 actinobacteria strains.</title>
        <authorList>
            <person name="Klenk H.-P."/>
        </authorList>
    </citation>
    <scope>NUCLEOTIDE SEQUENCE [LARGE SCALE GENOMIC DNA]</scope>
    <source>
        <strain evidence="14 15">DSM 46744</strain>
    </source>
</reference>
<dbReference type="Pfam" id="PF08376">
    <property type="entry name" value="NIT"/>
    <property type="match status" value="1"/>
</dbReference>
<dbReference type="PANTHER" id="PTHR45436">
    <property type="entry name" value="SENSOR HISTIDINE KINASE YKOH"/>
    <property type="match status" value="1"/>
</dbReference>
<keyword evidence="4" id="KW-0597">Phosphoprotein</keyword>
<evidence type="ECO:0000256" key="10">
    <source>
        <dbReference type="SAM" id="MobiDB-lite"/>
    </source>
</evidence>
<dbReference type="InterPro" id="IPR003660">
    <property type="entry name" value="HAMP_dom"/>
</dbReference>
<proteinExistence type="predicted"/>
<dbReference type="SUPFAM" id="SSF55874">
    <property type="entry name" value="ATPase domain of HSP90 chaperone/DNA topoisomerase II/histidine kinase"/>
    <property type="match status" value="1"/>
</dbReference>